<dbReference type="InterPro" id="IPR012349">
    <property type="entry name" value="Split_barrel_FMN-bd"/>
</dbReference>
<protein>
    <submittedName>
        <fullName evidence="3">PPOX class F420-dependent oxidoreductase</fullName>
    </submittedName>
</protein>
<dbReference type="InterPro" id="IPR011576">
    <property type="entry name" value="Pyridox_Oxase_N"/>
</dbReference>
<sequence>MSRNQRAQIVMTDSEIMDFLQHSRIATMATLGRDGMPHLVAMWYGLLDGDVWFETKAKSQKVVNLRRDNRITCLVEAGDTYDSLRGVSLEGRADIVDDPATLHRLGVSVWERYNGPYSDEVEPLVAAMMNKRVAVRVRAERARSWDHRKLGLPAMPLAGSTAPTAD</sequence>
<dbReference type="InterPro" id="IPR052019">
    <property type="entry name" value="F420H2_bilvrd_red/Heme_oxyg"/>
</dbReference>
<accession>A0ABX8S6W3</accession>
<dbReference type="NCBIfam" id="TIGR03618">
    <property type="entry name" value="Rv1155_F420"/>
    <property type="match status" value="1"/>
</dbReference>
<dbReference type="EMBL" id="CP079105">
    <property type="protein sequence ID" value="QXQ12739.1"/>
    <property type="molecule type" value="Genomic_DNA"/>
</dbReference>
<keyword evidence="4" id="KW-1185">Reference proteome</keyword>
<dbReference type="SUPFAM" id="SSF50475">
    <property type="entry name" value="FMN-binding split barrel"/>
    <property type="match status" value="1"/>
</dbReference>
<organism evidence="3 4">
    <name type="scientific">Skermania pinensis</name>
    <dbReference type="NCBI Taxonomy" id="39122"/>
    <lineage>
        <taxon>Bacteria</taxon>
        <taxon>Bacillati</taxon>
        <taxon>Actinomycetota</taxon>
        <taxon>Actinomycetes</taxon>
        <taxon>Mycobacteriales</taxon>
        <taxon>Gordoniaceae</taxon>
        <taxon>Skermania</taxon>
    </lineage>
</organism>
<evidence type="ECO:0000256" key="1">
    <source>
        <dbReference type="ARBA" id="ARBA00023002"/>
    </source>
</evidence>
<keyword evidence="1" id="KW-0560">Oxidoreductase</keyword>
<proteinExistence type="predicted"/>
<reference evidence="3" key="1">
    <citation type="submission" date="2021-07" db="EMBL/GenBank/DDBJ databases">
        <title>Candidatus Kaistella beijingensis sp. nov. isolated from a municipal wastewater treatment plant is involved in sludge foaming.</title>
        <authorList>
            <person name="Song Y."/>
            <person name="Liu S.-J."/>
        </authorList>
    </citation>
    <scope>NUCLEOTIDE SEQUENCE</scope>
    <source>
        <strain evidence="3">DSM 43998</strain>
    </source>
</reference>
<gene>
    <name evidence="3" type="ORF">KV203_12405</name>
</gene>
<dbReference type="PANTHER" id="PTHR35176:SF6">
    <property type="entry name" value="HEME OXYGENASE HI_0854-RELATED"/>
    <property type="match status" value="1"/>
</dbReference>
<name>A0ABX8S6W3_9ACTN</name>
<evidence type="ECO:0000313" key="3">
    <source>
        <dbReference type="EMBL" id="QXQ12739.1"/>
    </source>
</evidence>
<dbReference type="InterPro" id="IPR019920">
    <property type="entry name" value="F420-binding_dom_put"/>
</dbReference>
<dbReference type="RefSeq" id="WP_066467387.1">
    <property type="nucleotide sequence ID" value="NZ_CBCRUZ010000012.1"/>
</dbReference>
<dbReference type="Pfam" id="PF01243">
    <property type="entry name" value="PNPOx_N"/>
    <property type="match status" value="1"/>
</dbReference>
<evidence type="ECO:0000259" key="2">
    <source>
        <dbReference type="Pfam" id="PF01243"/>
    </source>
</evidence>
<evidence type="ECO:0000313" key="4">
    <source>
        <dbReference type="Proteomes" id="UP000887023"/>
    </source>
</evidence>
<dbReference type="Proteomes" id="UP000887023">
    <property type="component" value="Chromosome"/>
</dbReference>
<dbReference type="Gene3D" id="2.30.110.10">
    <property type="entry name" value="Electron Transport, Fmn-binding Protein, Chain A"/>
    <property type="match status" value="1"/>
</dbReference>
<feature type="domain" description="Pyridoxamine 5'-phosphate oxidase N-terminal" evidence="2">
    <location>
        <begin position="14"/>
        <end position="145"/>
    </location>
</feature>
<dbReference type="PANTHER" id="PTHR35176">
    <property type="entry name" value="HEME OXYGENASE HI_0854-RELATED"/>
    <property type="match status" value="1"/>
</dbReference>